<dbReference type="Proteomes" id="UP001215598">
    <property type="component" value="Unassembled WGS sequence"/>
</dbReference>
<dbReference type="AlphaFoldDB" id="A0AAD7NBB8"/>
<sequence length="135" mass="15256">MQQYAPDLPSSSCSLLTLLRVWADYHFKAGFALRIESLLDACLLSGLSGTRLIGLTLLGPKQGEWCRREGGVEWGMATKWLTGLQNRPRQTECSGGQAWDKRLAESIWERLWRTDNPFLLRGRMEICANEAGQLE</sequence>
<protein>
    <submittedName>
        <fullName evidence="1">Uncharacterized protein</fullName>
    </submittedName>
</protein>
<keyword evidence="2" id="KW-1185">Reference proteome</keyword>
<reference evidence="1" key="1">
    <citation type="submission" date="2023-03" db="EMBL/GenBank/DDBJ databases">
        <title>Massive genome expansion in bonnet fungi (Mycena s.s.) driven by repeated elements and novel gene families across ecological guilds.</title>
        <authorList>
            <consortium name="Lawrence Berkeley National Laboratory"/>
            <person name="Harder C.B."/>
            <person name="Miyauchi S."/>
            <person name="Viragh M."/>
            <person name="Kuo A."/>
            <person name="Thoen E."/>
            <person name="Andreopoulos B."/>
            <person name="Lu D."/>
            <person name="Skrede I."/>
            <person name="Drula E."/>
            <person name="Henrissat B."/>
            <person name="Morin E."/>
            <person name="Kohler A."/>
            <person name="Barry K."/>
            <person name="LaButti K."/>
            <person name="Morin E."/>
            <person name="Salamov A."/>
            <person name="Lipzen A."/>
            <person name="Mereny Z."/>
            <person name="Hegedus B."/>
            <person name="Baldrian P."/>
            <person name="Stursova M."/>
            <person name="Weitz H."/>
            <person name="Taylor A."/>
            <person name="Grigoriev I.V."/>
            <person name="Nagy L.G."/>
            <person name="Martin F."/>
            <person name="Kauserud H."/>
        </authorList>
    </citation>
    <scope>NUCLEOTIDE SEQUENCE</scope>
    <source>
        <strain evidence="1">CBHHK182m</strain>
    </source>
</reference>
<name>A0AAD7NBB8_9AGAR</name>
<dbReference type="EMBL" id="JARKIB010000058">
    <property type="protein sequence ID" value="KAJ7752559.1"/>
    <property type="molecule type" value="Genomic_DNA"/>
</dbReference>
<accession>A0AAD7NBB8</accession>
<evidence type="ECO:0000313" key="1">
    <source>
        <dbReference type="EMBL" id="KAJ7752559.1"/>
    </source>
</evidence>
<gene>
    <name evidence="1" type="ORF">B0H16DRAFT_1459741</name>
</gene>
<comment type="caution">
    <text evidence="1">The sequence shown here is derived from an EMBL/GenBank/DDBJ whole genome shotgun (WGS) entry which is preliminary data.</text>
</comment>
<organism evidence="1 2">
    <name type="scientific">Mycena metata</name>
    <dbReference type="NCBI Taxonomy" id="1033252"/>
    <lineage>
        <taxon>Eukaryota</taxon>
        <taxon>Fungi</taxon>
        <taxon>Dikarya</taxon>
        <taxon>Basidiomycota</taxon>
        <taxon>Agaricomycotina</taxon>
        <taxon>Agaricomycetes</taxon>
        <taxon>Agaricomycetidae</taxon>
        <taxon>Agaricales</taxon>
        <taxon>Marasmiineae</taxon>
        <taxon>Mycenaceae</taxon>
        <taxon>Mycena</taxon>
    </lineage>
</organism>
<proteinExistence type="predicted"/>
<evidence type="ECO:0000313" key="2">
    <source>
        <dbReference type="Proteomes" id="UP001215598"/>
    </source>
</evidence>